<evidence type="ECO:0000313" key="10">
    <source>
        <dbReference type="Proteomes" id="UP000316726"/>
    </source>
</evidence>
<reference evidence="9 10" key="1">
    <citation type="submission" date="2018-07" db="EMBL/GenBank/DDBJ databases">
        <title>The complete nuclear genome of the prasinophyte Chloropicon primus (CCMP1205).</title>
        <authorList>
            <person name="Pombert J.-F."/>
            <person name="Otis C."/>
            <person name="Turmel M."/>
            <person name="Lemieux C."/>
        </authorList>
    </citation>
    <scope>NUCLEOTIDE SEQUENCE [LARGE SCALE GENOMIC DNA]</scope>
    <source>
        <strain evidence="9 10">CCMP1205</strain>
    </source>
</reference>
<keyword evidence="10" id="KW-1185">Reference proteome</keyword>
<dbReference type="NCBIfam" id="NF033379">
    <property type="entry name" value="FrucBisAld_I"/>
    <property type="match status" value="1"/>
</dbReference>
<dbReference type="STRING" id="1764295.A0A5B8MRF2"/>
<evidence type="ECO:0000256" key="5">
    <source>
        <dbReference type="ARBA" id="ARBA00023152"/>
    </source>
</evidence>
<dbReference type="InterPro" id="IPR000741">
    <property type="entry name" value="FBA_I"/>
</dbReference>
<evidence type="ECO:0000256" key="7">
    <source>
        <dbReference type="SAM" id="MobiDB-lite"/>
    </source>
</evidence>
<evidence type="ECO:0000256" key="1">
    <source>
        <dbReference type="ARBA" id="ARBA00000441"/>
    </source>
</evidence>
<dbReference type="GO" id="GO:0004332">
    <property type="term" value="F:fructose-bisphosphate aldolase activity"/>
    <property type="evidence" value="ECO:0007669"/>
    <property type="project" value="UniProtKB-EC"/>
</dbReference>
<feature type="region of interest" description="Disordered" evidence="7">
    <location>
        <begin position="339"/>
        <end position="366"/>
    </location>
</feature>
<name>A0A5B8MRF2_9CHLO</name>
<dbReference type="EC" id="4.1.2.13" evidence="4"/>
<sequence length="366" mass="40137">MAFKYQGSLAESVSHLCGRGKGILAADESPGTLGKRLKNTPELSHLENVEETRRQYREILVTSETGSCFGGIILHEETLLQSTKDGKPFVEILKGKGVLPGIKVDQGLAPLGEEETVTKGLDTLEERCAKYREQGARFAKWRSALKVTGSLPSRQCIEENAEQLARYARICQEQGLVPIVEPEILITSDYDMARSREVSTQVLKEVVRRLQEHKVDMKLCLLKPQMVMPGSDCPTQAGSDEVAAATLDVFDECLPGDLAGVFFLSGGLTEEQATVNLNKINLLARERYNNAQPWKLSFSFGRALQASVLKLWKGDPSNAPACREQSLALAQANSKACEGLYQPPHPSPSTASLVETFRGHQGQQPN</sequence>
<proteinExistence type="inferred from homology"/>
<dbReference type="GO" id="GO:0006096">
    <property type="term" value="P:glycolytic process"/>
    <property type="evidence" value="ECO:0007669"/>
    <property type="project" value="UniProtKB-UniPathway"/>
</dbReference>
<comment type="catalytic activity">
    <reaction evidence="1">
        <text>beta-D-fructose 1,6-bisphosphate = D-glyceraldehyde 3-phosphate + dihydroxyacetone phosphate</text>
        <dbReference type="Rhea" id="RHEA:14729"/>
        <dbReference type="ChEBI" id="CHEBI:32966"/>
        <dbReference type="ChEBI" id="CHEBI:57642"/>
        <dbReference type="ChEBI" id="CHEBI:59776"/>
        <dbReference type="EC" id="4.1.2.13"/>
    </reaction>
</comment>
<evidence type="ECO:0000256" key="6">
    <source>
        <dbReference type="ARBA" id="ARBA00023239"/>
    </source>
</evidence>
<evidence type="ECO:0000256" key="3">
    <source>
        <dbReference type="ARBA" id="ARBA00010387"/>
    </source>
</evidence>
<comment type="similarity">
    <text evidence="3">Belongs to the class I fructose-bisphosphate aldolase family.</text>
</comment>
<keyword evidence="6" id="KW-0456">Lyase</keyword>
<dbReference type="PANTHER" id="PTHR11627">
    <property type="entry name" value="FRUCTOSE-BISPHOSPHATE ALDOLASE"/>
    <property type="match status" value="1"/>
</dbReference>
<dbReference type="AlphaFoldDB" id="A0A5B8MRF2"/>
<accession>A0A5B8MRF2</accession>
<keyword evidence="5" id="KW-0324">Glycolysis</keyword>
<dbReference type="EMBL" id="HBHL01000391">
    <property type="protein sequence ID" value="CAD9711428.1"/>
    <property type="molecule type" value="Transcribed_RNA"/>
</dbReference>
<evidence type="ECO:0000256" key="2">
    <source>
        <dbReference type="ARBA" id="ARBA00004714"/>
    </source>
</evidence>
<evidence type="ECO:0000313" key="8">
    <source>
        <dbReference type="EMBL" id="CAD9711428.1"/>
    </source>
</evidence>
<dbReference type="UniPathway" id="UPA00109">
    <property type="reaction ID" value="UER00183"/>
</dbReference>
<evidence type="ECO:0000256" key="4">
    <source>
        <dbReference type="ARBA" id="ARBA00013068"/>
    </source>
</evidence>
<dbReference type="Pfam" id="PF00274">
    <property type="entry name" value="Glycolytic"/>
    <property type="match status" value="1"/>
</dbReference>
<reference evidence="8" key="2">
    <citation type="submission" date="2021-01" db="EMBL/GenBank/DDBJ databases">
        <authorList>
            <person name="Corre E."/>
            <person name="Pelletier E."/>
            <person name="Niang G."/>
            <person name="Scheremetjew M."/>
            <person name="Finn R."/>
            <person name="Kale V."/>
            <person name="Holt S."/>
            <person name="Cochrane G."/>
            <person name="Meng A."/>
            <person name="Brown T."/>
            <person name="Cohen L."/>
        </authorList>
    </citation>
    <scope>NUCLEOTIDE SEQUENCE</scope>
    <source>
        <strain evidence="8">CCMP1205</strain>
    </source>
</reference>
<dbReference type="EMBL" id="CP031042">
    <property type="protein sequence ID" value="QDZ22971.1"/>
    <property type="molecule type" value="Genomic_DNA"/>
</dbReference>
<dbReference type="FunFam" id="3.20.20.70:FF:000140">
    <property type="entry name" value="Fructose-bisphosphate aldolase"/>
    <property type="match status" value="1"/>
</dbReference>
<protein>
    <recommendedName>
        <fullName evidence="4">fructose-bisphosphate aldolase</fullName>
        <ecNumber evidence="4">4.1.2.13</ecNumber>
    </recommendedName>
</protein>
<dbReference type="OrthoDB" id="36455at2759"/>
<dbReference type="SUPFAM" id="SSF51569">
    <property type="entry name" value="Aldolase"/>
    <property type="match status" value="1"/>
</dbReference>
<evidence type="ECO:0000313" key="9">
    <source>
        <dbReference type="EMBL" id="QDZ22971.1"/>
    </source>
</evidence>
<organism evidence="9 10">
    <name type="scientific">Chloropicon primus</name>
    <dbReference type="NCBI Taxonomy" id="1764295"/>
    <lineage>
        <taxon>Eukaryota</taxon>
        <taxon>Viridiplantae</taxon>
        <taxon>Chlorophyta</taxon>
        <taxon>Chloropicophyceae</taxon>
        <taxon>Chloropicales</taxon>
        <taxon>Chloropicaceae</taxon>
        <taxon>Chloropicon</taxon>
    </lineage>
</organism>
<comment type="pathway">
    <text evidence="2">Carbohydrate degradation; glycolysis; D-glyceraldehyde 3-phosphate and glycerone phosphate from D-glucose: step 4/4.</text>
</comment>
<gene>
    <name evidence="9" type="ORF">A3770_09p54890</name>
    <name evidence="8" type="ORF">CPRI1469_LOCUS267</name>
</gene>
<dbReference type="InterPro" id="IPR013785">
    <property type="entry name" value="Aldolase_TIM"/>
</dbReference>
<dbReference type="Gene3D" id="3.20.20.70">
    <property type="entry name" value="Aldolase class I"/>
    <property type="match status" value="1"/>
</dbReference>
<dbReference type="Proteomes" id="UP000316726">
    <property type="component" value="Chromosome 9"/>
</dbReference>